<dbReference type="InterPro" id="IPR008183">
    <property type="entry name" value="Aldose_1/G6P_1-epimerase"/>
</dbReference>
<accession>A0AA86PRT6</accession>
<dbReference type="GO" id="GO:0030246">
    <property type="term" value="F:carbohydrate binding"/>
    <property type="evidence" value="ECO:0007669"/>
    <property type="project" value="InterPro"/>
</dbReference>
<dbReference type="GO" id="GO:0004034">
    <property type="term" value="F:aldose 1-epimerase activity"/>
    <property type="evidence" value="ECO:0007669"/>
    <property type="project" value="TreeGrafter"/>
</dbReference>
<dbReference type="PANTHER" id="PTHR10091:SF0">
    <property type="entry name" value="GALACTOSE MUTAROTASE"/>
    <property type="match status" value="1"/>
</dbReference>
<dbReference type="PANTHER" id="PTHR10091">
    <property type="entry name" value="ALDOSE-1-EPIMERASE"/>
    <property type="match status" value="1"/>
</dbReference>
<reference evidence="2 3" key="2">
    <citation type="submission" date="2024-07" db="EMBL/GenBank/DDBJ databases">
        <authorList>
            <person name="Akdeniz Z."/>
        </authorList>
    </citation>
    <scope>NUCLEOTIDE SEQUENCE [LARGE SCALE GENOMIC DNA]</scope>
</reference>
<dbReference type="GO" id="GO:0033499">
    <property type="term" value="P:galactose catabolic process via UDP-galactose, Leloir pathway"/>
    <property type="evidence" value="ECO:0007669"/>
    <property type="project" value="TreeGrafter"/>
</dbReference>
<dbReference type="Gene3D" id="2.70.98.10">
    <property type="match status" value="1"/>
</dbReference>
<keyword evidence="3" id="KW-1185">Reference proteome</keyword>
<dbReference type="EMBL" id="CATOUU010000675">
    <property type="protein sequence ID" value="CAI9940340.1"/>
    <property type="molecule type" value="Genomic_DNA"/>
</dbReference>
<comment type="caution">
    <text evidence="1">The sequence shown here is derived from an EMBL/GenBank/DDBJ whole genome shotgun (WGS) entry which is preliminary data.</text>
</comment>
<dbReference type="Pfam" id="PF01263">
    <property type="entry name" value="Aldose_epim"/>
    <property type="match status" value="1"/>
</dbReference>
<dbReference type="InterPro" id="IPR014718">
    <property type="entry name" value="GH-type_carb-bd"/>
</dbReference>
<gene>
    <name evidence="2" type="ORF">HINF_LOCUS25955</name>
    <name evidence="1" type="ORF">HINF_LOCUS27985</name>
</gene>
<evidence type="ECO:0000313" key="3">
    <source>
        <dbReference type="Proteomes" id="UP001642409"/>
    </source>
</evidence>
<evidence type="ECO:0000313" key="1">
    <source>
        <dbReference type="EMBL" id="CAI9940340.1"/>
    </source>
</evidence>
<dbReference type="Proteomes" id="UP001642409">
    <property type="component" value="Unassembled WGS sequence"/>
</dbReference>
<dbReference type="AlphaFoldDB" id="A0AA86PRT6"/>
<organism evidence="1">
    <name type="scientific">Hexamita inflata</name>
    <dbReference type="NCBI Taxonomy" id="28002"/>
    <lineage>
        <taxon>Eukaryota</taxon>
        <taxon>Metamonada</taxon>
        <taxon>Diplomonadida</taxon>
        <taxon>Hexamitidae</taxon>
        <taxon>Hexamitinae</taxon>
        <taxon>Hexamita</taxon>
    </lineage>
</organism>
<dbReference type="EMBL" id="CAXDID020000078">
    <property type="protein sequence ID" value="CAL6017366.1"/>
    <property type="molecule type" value="Genomic_DNA"/>
</dbReference>
<sequence>MDLFPVSNFDKVIDGKQVSLYHLQSDQLKISVTNYGGILVQLLVLHENQWVDVVQGYETLDEYLSSPEQYFGAIVGPICNRVDNAQFVLDGNTIHLPKNKGEHCLHSNAHLPTTVFTCEQTQSQICLRTTITQLSPSSPYPGPIYVSVLYQIIDSTLKIKISAVPAQKTALTFTAHPFFCLSQQDSLNEILAQIMADQFIGLTRESISGCKINAVGSFDFNKPRHVFIDSQEHDTDEIREQLQNGFGYDHCFVLNSAQNQATFSCKNLKMHISTNQPGLHFYTGNYLDNFRGKYGRVYSKNSSFCAECQNFPNAVNRSDFPKVFYEKGEEYMNEVVYTFE</sequence>
<reference evidence="1" key="1">
    <citation type="submission" date="2023-06" db="EMBL/GenBank/DDBJ databases">
        <authorList>
            <person name="Kurt Z."/>
        </authorList>
    </citation>
    <scope>NUCLEOTIDE SEQUENCE</scope>
</reference>
<dbReference type="SUPFAM" id="SSF74650">
    <property type="entry name" value="Galactose mutarotase-like"/>
    <property type="match status" value="1"/>
</dbReference>
<evidence type="ECO:0000313" key="2">
    <source>
        <dbReference type="EMBL" id="CAL6017366.1"/>
    </source>
</evidence>
<proteinExistence type="predicted"/>
<protein>
    <submittedName>
        <fullName evidence="1">Aldose 1-epimerase</fullName>
    </submittedName>
    <submittedName>
        <fullName evidence="2">Aldose_1-epimerase</fullName>
    </submittedName>
</protein>
<dbReference type="InterPro" id="IPR011013">
    <property type="entry name" value="Gal_mutarotase_sf_dom"/>
</dbReference>
<name>A0AA86PRT6_9EUKA</name>
<dbReference type="GO" id="GO:0006006">
    <property type="term" value="P:glucose metabolic process"/>
    <property type="evidence" value="ECO:0007669"/>
    <property type="project" value="TreeGrafter"/>
</dbReference>